<gene>
    <name evidence="2" type="ORF">MSP7336_02059</name>
</gene>
<reference evidence="2 3" key="1">
    <citation type="submission" date="2018-05" db="EMBL/GenBank/DDBJ databases">
        <authorList>
            <consortium name="IHU Genomes"/>
        </authorList>
    </citation>
    <scope>NUCLEOTIDE SEQUENCE [LARGE SCALE GENOMIC DNA]</scope>
    <source>
        <strain evidence="2 3">P7336</strain>
    </source>
</reference>
<organism evidence="2 3">
    <name type="scientific">Mycobacterium shimoidei</name>
    <dbReference type="NCBI Taxonomy" id="29313"/>
    <lineage>
        <taxon>Bacteria</taxon>
        <taxon>Bacillati</taxon>
        <taxon>Actinomycetota</taxon>
        <taxon>Actinomycetes</taxon>
        <taxon>Mycobacteriales</taxon>
        <taxon>Mycobacteriaceae</taxon>
        <taxon>Mycobacterium</taxon>
    </lineage>
</organism>
<evidence type="ECO:0000259" key="1">
    <source>
        <dbReference type="Pfam" id="PF09339"/>
    </source>
</evidence>
<dbReference type="GO" id="GO:0003677">
    <property type="term" value="F:DNA binding"/>
    <property type="evidence" value="ECO:0007669"/>
    <property type="project" value="InterPro"/>
</dbReference>
<accession>A0A375YY72</accession>
<dbReference type="GO" id="GO:0006355">
    <property type="term" value="P:regulation of DNA-templated transcription"/>
    <property type="evidence" value="ECO:0007669"/>
    <property type="project" value="InterPro"/>
</dbReference>
<dbReference type="SUPFAM" id="SSF46785">
    <property type="entry name" value="Winged helix' DNA-binding domain"/>
    <property type="match status" value="1"/>
</dbReference>
<evidence type="ECO:0000313" key="3">
    <source>
        <dbReference type="Proteomes" id="UP000252015"/>
    </source>
</evidence>
<sequence>MLHGTSRIHVLETLRAAGGPLPITDLATRVGLHPNTVRWHLDQLVQAGWVTHRTESTSNPGRPHMLYTARSDTPCCGGENAGYRLLADILVSYLARTDPNPASWAADAGRAWGRYLTEKPAPFARLSPAEVTARVVELLENLGFAPEPDQGAGLVTLHACPFREVAEAHPEVACAVHLGLMQGALAELGAPAEATWLEPFVTPRRCHAHLDTRAEEVSTHG</sequence>
<feature type="domain" description="HTH iclR-type" evidence="1">
    <location>
        <begin position="9"/>
        <end position="52"/>
    </location>
</feature>
<dbReference type="Gene3D" id="1.10.10.10">
    <property type="entry name" value="Winged helix-like DNA-binding domain superfamily/Winged helix DNA-binding domain"/>
    <property type="match status" value="1"/>
</dbReference>
<dbReference type="Proteomes" id="UP000252015">
    <property type="component" value="Unassembled WGS sequence"/>
</dbReference>
<evidence type="ECO:0000313" key="2">
    <source>
        <dbReference type="EMBL" id="SRX93816.1"/>
    </source>
</evidence>
<name>A0A375YY72_MYCSH</name>
<dbReference type="InterPro" id="IPR005471">
    <property type="entry name" value="Tscrpt_reg_IclR_N"/>
</dbReference>
<dbReference type="Pfam" id="PF09339">
    <property type="entry name" value="HTH_IclR"/>
    <property type="match status" value="1"/>
</dbReference>
<keyword evidence="3" id="KW-1185">Reference proteome</keyword>
<protein>
    <submittedName>
        <fullName evidence="2">Putative SufR family transcriptional regulator [Blastococcus saxobsidens DD2]</fullName>
    </submittedName>
</protein>
<dbReference type="InterPro" id="IPR036388">
    <property type="entry name" value="WH-like_DNA-bd_sf"/>
</dbReference>
<dbReference type="InterPro" id="IPR011991">
    <property type="entry name" value="ArsR-like_HTH"/>
</dbReference>
<dbReference type="CDD" id="cd00090">
    <property type="entry name" value="HTH_ARSR"/>
    <property type="match status" value="1"/>
</dbReference>
<proteinExistence type="predicted"/>
<dbReference type="InterPro" id="IPR036390">
    <property type="entry name" value="WH_DNA-bd_sf"/>
</dbReference>
<dbReference type="EMBL" id="UEGW01000001">
    <property type="protein sequence ID" value="SRX93816.1"/>
    <property type="molecule type" value="Genomic_DNA"/>
</dbReference>
<dbReference type="AlphaFoldDB" id="A0A375YY72"/>